<keyword evidence="1" id="KW-1133">Transmembrane helix</keyword>
<dbReference type="EMBL" id="JAFFJS010000001">
    <property type="protein sequence ID" value="MBM9432398.1"/>
    <property type="molecule type" value="Genomic_DNA"/>
</dbReference>
<dbReference type="Proteomes" id="UP000705983">
    <property type="component" value="Unassembled WGS sequence"/>
</dbReference>
<keyword evidence="4" id="KW-1185">Reference proteome</keyword>
<comment type="caution">
    <text evidence="3">The sequence shown here is derived from an EMBL/GenBank/DDBJ whole genome shotgun (WGS) entry which is preliminary data.</text>
</comment>
<evidence type="ECO:0000313" key="3">
    <source>
        <dbReference type="EMBL" id="MBM9432398.1"/>
    </source>
</evidence>
<keyword evidence="1" id="KW-0472">Membrane</keyword>
<dbReference type="RefSeq" id="WP_182172329.1">
    <property type="nucleotide sequence ID" value="NZ_CP059676.1"/>
</dbReference>
<gene>
    <name evidence="3" type="ORF">JVW63_01550</name>
</gene>
<dbReference type="Pfam" id="PF13399">
    <property type="entry name" value="LytR_C"/>
    <property type="match status" value="1"/>
</dbReference>
<feature type="domain" description="LytR/CpsA/Psr regulator C-terminal" evidence="2">
    <location>
        <begin position="77"/>
        <end position="163"/>
    </location>
</feature>
<feature type="transmembrane region" description="Helical" evidence="1">
    <location>
        <begin position="20"/>
        <end position="39"/>
    </location>
</feature>
<sequence length="192" mass="20530">MNTNPRLSYQRRLQQRQTVVFGSMALVLALLMLLGLLWFSGILPIPFNRDFTASEEEQGNVVPCMPEGTLSVENSSITANVYNASNRTGLAGSVAGSLTEQGITISDELNWGGTEPAEPVVIYAAQSALPQAYTVARLFPEAVVLLDGTATTEVLDIVLSSSYTNLLPAEELAALAGGQELTNPENCVVVER</sequence>
<evidence type="ECO:0000259" key="2">
    <source>
        <dbReference type="Pfam" id="PF13399"/>
    </source>
</evidence>
<dbReference type="InterPro" id="IPR027381">
    <property type="entry name" value="LytR/CpsA/Psr_C"/>
</dbReference>
<accession>A0ABS2TCM5</accession>
<evidence type="ECO:0000313" key="4">
    <source>
        <dbReference type="Proteomes" id="UP000705983"/>
    </source>
</evidence>
<evidence type="ECO:0000256" key="1">
    <source>
        <dbReference type="SAM" id="Phobius"/>
    </source>
</evidence>
<protein>
    <submittedName>
        <fullName evidence="3">LytR C-terminal domain-containing protein</fullName>
    </submittedName>
</protein>
<dbReference type="Gene3D" id="3.30.70.2390">
    <property type="match status" value="1"/>
</dbReference>
<reference evidence="4" key="1">
    <citation type="submission" date="2021-02" db="EMBL/GenBank/DDBJ databases">
        <title>Leucobacter sp. CX169.</title>
        <authorList>
            <person name="Cheng Y."/>
        </authorList>
    </citation>
    <scope>NUCLEOTIDE SEQUENCE [LARGE SCALE GENOMIC DNA]</scope>
    <source>
        <strain evidence="4">JY899</strain>
    </source>
</reference>
<name>A0ABS2TCM5_9ACTO</name>
<keyword evidence="1" id="KW-0812">Transmembrane</keyword>
<proteinExistence type="predicted"/>
<organism evidence="3 4">
    <name type="scientific">Flaviflexus equikiangi</name>
    <dbReference type="NCBI Taxonomy" id="2758573"/>
    <lineage>
        <taxon>Bacteria</taxon>
        <taxon>Bacillati</taxon>
        <taxon>Actinomycetota</taxon>
        <taxon>Actinomycetes</taxon>
        <taxon>Actinomycetales</taxon>
        <taxon>Actinomycetaceae</taxon>
        <taxon>Flaviflexus</taxon>
    </lineage>
</organism>